<dbReference type="Proteomes" id="UP000075243">
    <property type="component" value="Unassembled WGS sequence"/>
</dbReference>
<dbReference type="EMBL" id="KQ483423">
    <property type="protein sequence ID" value="KYP52489.1"/>
    <property type="molecule type" value="Genomic_DNA"/>
</dbReference>
<evidence type="ECO:0000313" key="2">
    <source>
        <dbReference type="EMBL" id="KYP52489.1"/>
    </source>
</evidence>
<evidence type="ECO:0000313" key="3">
    <source>
        <dbReference type="Proteomes" id="UP000075243"/>
    </source>
</evidence>
<proteinExistence type="predicted"/>
<accession>A0A151SCK7</accession>
<dbReference type="Gramene" id="C.cajan_24937.t">
    <property type="protein sequence ID" value="C.cajan_24937.t.cds1"/>
    <property type="gene ID" value="C.cajan_24937"/>
</dbReference>
<dbReference type="AlphaFoldDB" id="A0A151SCK7"/>
<keyword evidence="3" id="KW-1185">Reference proteome</keyword>
<reference evidence="2" key="1">
    <citation type="journal article" date="2012" name="Nat. Biotechnol.">
        <title>Draft genome sequence of pigeonpea (Cajanus cajan), an orphan legume crop of resource-poor farmers.</title>
        <authorList>
            <person name="Varshney R.K."/>
            <person name="Chen W."/>
            <person name="Li Y."/>
            <person name="Bharti A.K."/>
            <person name="Saxena R.K."/>
            <person name="Schlueter J.A."/>
            <person name="Donoghue M.T."/>
            <person name="Azam S."/>
            <person name="Fan G."/>
            <person name="Whaley A.M."/>
            <person name="Farmer A.D."/>
            <person name="Sheridan J."/>
            <person name="Iwata A."/>
            <person name="Tuteja R."/>
            <person name="Penmetsa R.V."/>
            <person name="Wu W."/>
            <person name="Upadhyaya H.D."/>
            <person name="Yang S.P."/>
            <person name="Shah T."/>
            <person name="Saxena K.B."/>
            <person name="Michael T."/>
            <person name="McCombie W.R."/>
            <person name="Yang B."/>
            <person name="Zhang G."/>
            <person name="Yang H."/>
            <person name="Wang J."/>
            <person name="Spillane C."/>
            <person name="Cook D.R."/>
            <person name="May G.D."/>
            <person name="Xu X."/>
            <person name="Jackson S.A."/>
        </authorList>
    </citation>
    <scope>NUCLEOTIDE SEQUENCE [LARGE SCALE GENOMIC DNA]</scope>
</reference>
<evidence type="ECO:0008006" key="4">
    <source>
        <dbReference type="Google" id="ProtNLM"/>
    </source>
</evidence>
<feature type="region of interest" description="Disordered" evidence="1">
    <location>
        <begin position="1"/>
        <end position="79"/>
    </location>
</feature>
<evidence type="ECO:0000256" key="1">
    <source>
        <dbReference type="SAM" id="MobiDB-lite"/>
    </source>
</evidence>
<sequence>MKTISKPKRQDGERPYKPSRGKHVEGGSRPKSHHSHTHLTLSKGFYSSHHDDGYYQRPPSQHRPRHDFHKEPRVELPPFHGKDNVEEYLDWEMKVEKIFTYYNVSEEKKVPLTTLAFQESVMHWWISLVREKQIM</sequence>
<name>A0A151SCK7_CAJCA</name>
<protein>
    <recommendedName>
        <fullName evidence="4">Retrotransposon gag domain-containing protein</fullName>
    </recommendedName>
</protein>
<feature type="compositionally biased region" description="Basic and acidic residues" evidence="1">
    <location>
        <begin position="68"/>
        <end position="79"/>
    </location>
</feature>
<feature type="compositionally biased region" description="Basic and acidic residues" evidence="1">
    <location>
        <begin position="8"/>
        <end position="28"/>
    </location>
</feature>
<organism evidence="2 3">
    <name type="scientific">Cajanus cajan</name>
    <name type="common">Pigeon pea</name>
    <name type="synonym">Cajanus indicus</name>
    <dbReference type="NCBI Taxonomy" id="3821"/>
    <lineage>
        <taxon>Eukaryota</taxon>
        <taxon>Viridiplantae</taxon>
        <taxon>Streptophyta</taxon>
        <taxon>Embryophyta</taxon>
        <taxon>Tracheophyta</taxon>
        <taxon>Spermatophyta</taxon>
        <taxon>Magnoliopsida</taxon>
        <taxon>eudicotyledons</taxon>
        <taxon>Gunneridae</taxon>
        <taxon>Pentapetalae</taxon>
        <taxon>rosids</taxon>
        <taxon>fabids</taxon>
        <taxon>Fabales</taxon>
        <taxon>Fabaceae</taxon>
        <taxon>Papilionoideae</taxon>
        <taxon>50 kb inversion clade</taxon>
        <taxon>NPAAA clade</taxon>
        <taxon>indigoferoid/millettioid clade</taxon>
        <taxon>Phaseoleae</taxon>
        <taxon>Cajanus</taxon>
    </lineage>
</organism>
<gene>
    <name evidence="2" type="ORF">KK1_025609</name>
</gene>